<dbReference type="AlphaFoldDB" id="A0A5M9L4Q4"/>
<evidence type="ECO:0000313" key="2">
    <source>
        <dbReference type="EMBL" id="KAI1514042.1"/>
    </source>
</evidence>
<accession>A0A5M9L4Q4</accession>
<name>A0A5M9L4Q4_9PLEO</name>
<organism evidence="2 3">
    <name type="scientific">Pyrenophora tritici-repentis</name>
    <dbReference type="NCBI Taxonomy" id="45151"/>
    <lineage>
        <taxon>Eukaryota</taxon>
        <taxon>Fungi</taxon>
        <taxon>Dikarya</taxon>
        <taxon>Ascomycota</taxon>
        <taxon>Pezizomycotina</taxon>
        <taxon>Dothideomycetes</taxon>
        <taxon>Pleosporomycetidae</taxon>
        <taxon>Pleosporales</taxon>
        <taxon>Pleosporineae</taxon>
        <taxon>Pleosporaceae</taxon>
        <taxon>Pyrenophora</taxon>
    </lineage>
</organism>
<evidence type="ECO:0000313" key="3">
    <source>
        <dbReference type="Proteomes" id="UP000249757"/>
    </source>
</evidence>
<sequence length="33" mass="3693">MLTSTTGEHRTALIGFQETQEDDQDNGKPMRQG</sequence>
<keyword evidence="3" id="KW-1185">Reference proteome</keyword>
<comment type="caution">
    <text evidence="2">The sequence shown here is derived from an EMBL/GenBank/DDBJ whole genome shotgun (WGS) entry which is preliminary data.</text>
</comment>
<evidence type="ECO:0000256" key="1">
    <source>
        <dbReference type="SAM" id="MobiDB-lite"/>
    </source>
</evidence>
<feature type="region of interest" description="Disordered" evidence="1">
    <location>
        <begin position="1"/>
        <end position="33"/>
    </location>
</feature>
<dbReference type="Proteomes" id="UP000249757">
    <property type="component" value="Unassembled WGS sequence"/>
</dbReference>
<proteinExistence type="predicted"/>
<dbReference type="EMBL" id="NRDI02000008">
    <property type="protein sequence ID" value="KAI1514042.1"/>
    <property type="molecule type" value="Genomic_DNA"/>
</dbReference>
<protein>
    <submittedName>
        <fullName evidence="2">Uncharacterized protein</fullName>
    </submittedName>
</protein>
<reference evidence="3" key="1">
    <citation type="journal article" date="2022" name="Microb. Genom.">
        <title>A global pangenome for the wheat fungal pathogen Pyrenophora tritici-repentis and prediction of effector protein structural homology.</title>
        <authorList>
            <person name="Moolhuijzen P.M."/>
            <person name="See P.T."/>
            <person name="Shi G."/>
            <person name="Powell H.R."/>
            <person name="Cockram J."/>
            <person name="Jorgensen L.N."/>
            <person name="Benslimane H."/>
            <person name="Strelkov S.E."/>
            <person name="Turner J."/>
            <person name="Liu Z."/>
            <person name="Moffat C.S."/>
        </authorList>
    </citation>
    <scope>NUCLEOTIDE SEQUENCE [LARGE SCALE GENOMIC DNA]</scope>
</reference>
<gene>
    <name evidence="2" type="ORF">Ptr86124_006672</name>
</gene>